<protein>
    <recommendedName>
        <fullName evidence="6">OmpR/PhoB-type domain-containing protein</fullName>
    </recommendedName>
</protein>
<evidence type="ECO:0000256" key="5">
    <source>
        <dbReference type="PROSITE-ProRule" id="PRU01091"/>
    </source>
</evidence>
<sequence>MAIRILGPLDAGGPELSPRERTVLSALIVRRGTAVSPSELADACWGETPPATWPQQLRNAVARIRAKLGPQAIRTVHADYMLGIASERIDAVEFEGLVTDARRLSLEGSPDRSAAAYRRALSLWRGAPLADLTSWPPAATEVRRLEELRASAEEELLDARLRTGEAVAVIPEAERLVREEPLRENRWATLGLANYQAQRQADGLAVLRAARARLADELGVDPGPRLRELEAAMLRHDPLLTPDAATSSVDAGESPCPYRGLQAYDARDSALYFGREADVAQLTDRCRRRSVVTVVGPSGSGKSSLVRAGLIPRLQENGHDVHVMTPDADGRIDSTSASGASVLVVDQAEELFIARSGERGADLRELSQWVDAGGCLVLTLRSDFLDRATGLPSIGSAIGRGLYALSPLDELGLRDVIARPAAESGLELESGLMELILRDAGDPTGILPALSHALEATWQRREGHTLTVSSYEASGGIAGGIAQSAESVFSRLTPGEADVCRSLMMRFAERTPTGGTVRRRVPIATLTEDPTRRAVVERLVAARLVTLDQDNAVIAHEAVGRAWPRLDHWLSTDAENARILRSVESASVAWETAGRDDEDLMRGARLQATEEWLEASTPDLTETENAFIAASRARHADELRELEQRSARERTSNRRLRFALGGAAGLLVVALVSGGLAVVRGGEAVRAGEDAKVEALAATSLAIRDSDRDVAALLAVELYRRWPDDSRARSALLGSLTEAGGLTRRVVFGEESTANGAAIPGTRTVFVVADDRPDADGDPTTFVGLVDVDSGETVREFDVELPRLDFSIERDVRVSADGSTAFIQSGVLRPGFQCCMNHMNAIDLELGTSKFDTVTVDSRTGQKPALSPDGSKAYFLHFITGEPSWIDLDTGEVRHRVEHDPEDFADVPPRFNGIALLGDRLYASADDGIRVYDAATLAHTDTIPLGGPSLSDTLLLPDMTGGLIAAGADGAVRVSLPSGEVVWQRSRGEIRCVDGAVTDSRLLCVTAVGAVWAHDLETGARTDTVFDTRSDVNRTIDVLDGGLDFVTFTSREPAAVQLWRIDGMPAIADAVASGHALADGFGDAGRLVVVGTPDVRETAGIPREGPSEEGAQLLWDVVADRPTGEPSAIIRWMTDSIVARLGADGLEFEDVRTGERHPLALDIDTPEFWLESGGPGGHAFVVFSDRLVPFDPATGSPSGATIVTPYNGLTDRASVSDLGEDHVVVTWWDLDAQLPVTSVYDLTTGAELARGLELDTRSVGMPDGSVISANASRLTHSNSMLTDSRALSRSGTSPAHMSASNDGNTLLIVTEDQRVALYDTRDSRRLGDEIATPLDSRNLWPAGFLRGDGAAMATMSSEGVLVWSLELADLRDAACAMVGRDFTGLEWRTYFGDDPFASTCGDG</sequence>
<dbReference type="InterPro" id="IPR011044">
    <property type="entry name" value="Quino_amine_DH_bsu"/>
</dbReference>
<dbReference type="SMART" id="SM01043">
    <property type="entry name" value="BTAD"/>
    <property type="match status" value="1"/>
</dbReference>
<dbReference type="InterPro" id="IPR011990">
    <property type="entry name" value="TPR-like_helical_dom_sf"/>
</dbReference>
<comment type="similarity">
    <text evidence="1">Belongs to the AfsR/DnrI/RedD regulatory family.</text>
</comment>
<dbReference type="SUPFAM" id="SSF48452">
    <property type="entry name" value="TPR-like"/>
    <property type="match status" value="1"/>
</dbReference>
<dbReference type="InterPro" id="IPR005158">
    <property type="entry name" value="BTAD"/>
</dbReference>
<proteinExistence type="inferred from homology"/>
<evidence type="ECO:0000256" key="2">
    <source>
        <dbReference type="ARBA" id="ARBA00023015"/>
    </source>
</evidence>
<evidence type="ECO:0000259" key="6">
    <source>
        <dbReference type="PROSITE" id="PS51755"/>
    </source>
</evidence>
<keyword evidence="3 5" id="KW-0238">DNA-binding</keyword>
<dbReference type="InterPro" id="IPR015943">
    <property type="entry name" value="WD40/YVTN_repeat-like_dom_sf"/>
</dbReference>
<dbReference type="InterPro" id="IPR051677">
    <property type="entry name" value="AfsR-DnrI-RedD_regulator"/>
</dbReference>
<evidence type="ECO:0000256" key="1">
    <source>
        <dbReference type="ARBA" id="ARBA00005820"/>
    </source>
</evidence>
<dbReference type="SUPFAM" id="SSF50969">
    <property type="entry name" value="YVTN repeat-like/Quinoprotein amine dehydrogenase"/>
    <property type="match status" value="1"/>
</dbReference>
<dbReference type="Gene3D" id="2.130.10.10">
    <property type="entry name" value="YVTN repeat-like/Quinoprotein amine dehydrogenase"/>
    <property type="match status" value="1"/>
</dbReference>
<comment type="caution">
    <text evidence="7">The sequence shown here is derived from an EMBL/GenBank/DDBJ whole genome shotgun (WGS) entry which is preliminary data.</text>
</comment>
<organism evidence="7 8">
    <name type="scientific">Microbacterium awajiense</name>
    <dbReference type="NCBI Taxonomy" id="415214"/>
    <lineage>
        <taxon>Bacteria</taxon>
        <taxon>Bacillati</taxon>
        <taxon>Actinomycetota</taxon>
        <taxon>Actinomycetes</taxon>
        <taxon>Micrococcales</taxon>
        <taxon>Microbacteriaceae</taxon>
        <taxon>Microbacterium</taxon>
    </lineage>
</organism>
<keyword evidence="8" id="KW-1185">Reference proteome</keyword>
<dbReference type="InterPro" id="IPR049052">
    <property type="entry name" value="nSTAND1"/>
</dbReference>
<evidence type="ECO:0000256" key="3">
    <source>
        <dbReference type="ARBA" id="ARBA00023125"/>
    </source>
</evidence>
<dbReference type="Pfam" id="PF03704">
    <property type="entry name" value="BTAD"/>
    <property type="match status" value="1"/>
</dbReference>
<dbReference type="SUPFAM" id="SSF50978">
    <property type="entry name" value="WD40 repeat-like"/>
    <property type="match status" value="1"/>
</dbReference>
<dbReference type="InterPro" id="IPR027417">
    <property type="entry name" value="P-loop_NTPase"/>
</dbReference>
<keyword evidence="2" id="KW-0805">Transcription regulation</keyword>
<dbReference type="EMBL" id="BAAAYU010000001">
    <property type="protein sequence ID" value="GAA3627352.1"/>
    <property type="molecule type" value="Genomic_DNA"/>
</dbReference>
<dbReference type="PROSITE" id="PS51755">
    <property type="entry name" value="OMPR_PHOB"/>
    <property type="match status" value="1"/>
</dbReference>
<accession>A0ABP7A9D0</accession>
<evidence type="ECO:0000256" key="4">
    <source>
        <dbReference type="ARBA" id="ARBA00023163"/>
    </source>
</evidence>
<dbReference type="InterPro" id="IPR036388">
    <property type="entry name" value="WH-like_DNA-bd_sf"/>
</dbReference>
<dbReference type="Gene3D" id="1.25.40.10">
    <property type="entry name" value="Tetratricopeptide repeat domain"/>
    <property type="match status" value="1"/>
</dbReference>
<feature type="domain" description="OmpR/PhoB-type" evidence="6">
    <location>
        <begin position="1"/>
        <end position="84"/>
    </location>
</feature>
<dbReference type="SUPFAM" id="SSF52540">
    <property type="entry name" value="P-loop containing nucleoside triphosphate hydrolases"/>
    <property type="match status" value="1"/>
</dbReference>
<dbReference type="PANTHER" id="PTHR35807:SF1">
    <property type="entry name" value="TRANSCRIPTIONAL REGULATOR REDD"/>
    <property type="match status" value="1"/>
</dbReference>
<dbReference type="InterPro" id="IPR036322">
    <property type="entry name" value="WD40_repeat_dom_sf"/>
</dbReference>
<evidence type="ECO:0000313" key="8">
    <source>
        <dbReference type="Proteomes" id="UP001501697"/>
    </source>
</evidence>
<dbReference type="InterPro" id="IPR016032">
    <property type="entry name" value="Sig_transdc_resp-reg_C-effctor"/>
</dbReference>
<dbReference type="InterPro" id="IPR001867">
    <property type="entry name" value="OmpR/PhoB-type_DNA-bd"/>
</dbReference>
<evidence type="ECO:0000313" key="7">
    <source>
        <dbReference type="EMBL" id="GAA3627352.1"/>
    </source>
</evidence>
<keyword evidence="4" id="KW-0804">Transcription</keyword>
<dbReference type="Pfam" id="PF00486">
    <property type="entry name" value="Trans_reg_C"/>
    <property type="match status" value="1"/>
</dbReference>
<dbReference type="CDD" id="cd15831">
    <property type="entry name" value="BTAD"/>
    <property type="match status" value="1"/>
</dbReference>
<dbReference type="SUPFAM" id="SSF46894">
    <property type="entry name" value="C-terminal effector domain of the bipartite response regulators"/>
    <property type="match status" value="1"/>
</dbReference>
<dbReference type="Proteomes" id="UP001501697">
    <property type="component" value="Unassembled WGS sequence"/>
</dbReference>
<dbReference type="RefSeq" id="WP_344736502.1">
    <property type="nucleotide sequence ID" value="NZ_BAAAYU010000001.1"/>
</dbReference>
<dbReference type="Gene3D" id="3.40.50.300">
    <property type="entry name" value="P-loop containing nucleotide triphosphate hydrolases"/>
    <property type="match status" value="1"/>
</dbReference>
<reference evidence="8" key="1">
    <citation type="journal article" date="2019" name="Int. J. Syst. Evol. Microbiol.">
        <title>The Global Catalogue of Microorganisms (GCM) 10K type strain sequencing project: providing services to taxonomists for standard genome sequencing and annotation.</title>
        <authorList>
            <consortium name="The Broad Institute Genomics Platform"/>
            <consortium name="The Broad Institute Genome Sequencing Center for Infectious Disease"/>
            <person name="Wu L."/>
            <person name="Ma J."/>
        </authorList>
    </citation>
    <scope>NUCLEOTIDE SEQUENCE [LARGE SCALE GENOMIC DNA]</scope>
    <source>
        <strain evidence="8">JCM 16544</strain>
    </source>
</reference>
<name>A0ABP7A9D0_9MICO</name>
<dbReference type="SMART" id="SM00862">
    <property type="entry name" value="Trans_reg_C"/>
    <property type="match status" value="1"/>
</dbReference>
<gene>
    <name evidence="7" type="ORF">GCM10022200_07230</name>
</gene>
<feature type="DNA-binding region" description="OmpR/PhoB-type" evidence="5">
    <location>
        <begin position="1"/>
        <end position="84"/>
    </location>
</feature>
<dbReference type="Gene3D" id="1.10.10.10">
    <property type="entry name" value="Winged helix-like DNA-binding domain superfamily/Winged helix DNA-binding domain"/>
    <property type="match status" value="1"/>
</dbReference>
<dbReference type="Pfam" id="PF20703">
    <property type="entry name" value="nSTAND1"/>
    <property type="match status" value="2"/>
</dbReference>
<dbReference type="PANTHER" id="PTHR35807">
    <property type="entry name" value="TRANSCRIPTIONAL REGULATOR REDD-RELATED"/>
    <property type="match status" value="1"/>
</dbReference>